<feature type="region of interest" description="Disordered" evidence="1">
    <location>
        <begin position="101"/>
        <end position="124"/>
    </location>
</feature>
<gene>
    <name evidence="2" type="ORF">ZIOFF_059246</name>
</gene>
<comment type="caution">
    <text evidence="2">The sequence shown here is derived from an EMBL/GenBank/DDBJ whole genome shotgun (WGS) entry which is preliminary data.</text>
</comment>
<reference evidence="2 3" key="1">
    <citation type="submission" date="2020-08" db="EMBL/GenBank/DDBJ databases">
        <title>Plant Genome Project.</title>
        <authorList>
            <person name="Zhang R.-G."/>
        </authorList>
    </citation>
    <scope>NUCLEOTIDE SEQUENCE [LARGE SCALE GENOMIC DNA]</scope>
    <source>
        <tissue evidence="2">Rhizome</tissue>
    </source>
</reference>
<organism evidence="2 3">
    <name type="scientific">Zingiber officinale</name>
    <name type="common">Ginger</name>
    <name type="synonym">Amomum zingiber</name>
    <dbReference type="NCBI Taxonomy" id="94328"/>
    <lineage>
        <taxon>Eukaryota</taxon>
        <taxon>Viridiplantae</taxon>
        <taxon>Streptophyta</taxon>
        <taxon>Embryophyta</taxon>
        <taxon>Tracheophyta</taxon>
        <taxon>Spermatophyta</taxon>
        <taxon>Magnoliopsida</taxon>
        <taxon>Liliopsida</taxon>
        <taxon>Zingiberales</taxon>
        <taxon>Zingiberaceae</taxon>
        <taxon>Zingiber</taxon>
    </lineage>
</organism>
<proteinExistence type="predicted"/>
<name>A0A8J5KMI3_ZINOF</name>
<accession>A0A8J5KMI3</accession>
<dbReference type="AlphaFoldDB" id="A0A8J5KMI3"/>
<protein>
    <submittedName>
        <fullName evidence="2">Uncharacterized protein</fullName>
    </submittedName>
</protein>
<sequence>MASLQATFALGAPQRRSHVRLSPANTIVLRPTSHLFRRRLCSSSSSVASCIPREGSSNGKAAAAAALQALAVAAACAVGASVCLSRAAVISNVSPLRKPDSIPTWTAPAPAPAPASAGEERRMGRAGKTPLLLDEIMFRRKGPGTECEDPCKKLIDHAFAILPSPWDDQFRLLEQISKGKITDLNRGKHEEYEIQIAMVQLYLAMHQFHDAKEVLQSLEGIESDARIDRLQAVVHVMLAMEKMLRKATTTKEEDKEIKDLLDSAKESWKKFEKNKDLQNEPDTNDDNS</sequence>
<keyword evidence="3" id="KW-1185">Reference proteome</keyword>
<dbReference type="EMBL" id="JACMSC010000016">
    <property type="protein sequence ID" value="KAG6482613.1"/>
    <property type="molecule type" value="Genomic_DNA"/>
</dbReference>
<dbReference type="Proteomes" id="UP000734854">
    <property type="component" value="Unassembled WGS sequence"/>
</dbReference>
<evidence type="ECO:0000256" key="1">
    <source>
        <dbReference type="SAM" id="MobiDB-lite"/>
    </source>
</evidence>
<evidence type="ECO:0000313" key="3">
    <source>
        <dbReference type="Proteomes" id="UP000734854"/>
    </source>
</evidence>
<evidence type="ECO:0000313" key="2">
    <source>
        <dbReference type="EMBL" id="KAG6482613.1"/>
    </source>
</evidence>